<dbReference type="Proteomes" id="UP000482155">
    <property type="component" value="Unassembled WGS sequence"/>
</dbReference>
<dbReference type="EMBL" id="JAAIVB010000085">
    <property type="protein sequence ID" value="NEX64770.1"/>
    <property type="molecule type" value="Genomic_DNA"/>
</dbReference>
<evidence type="ECO:0000313" key="2">
    <source>
        <dbReference type="EMBL" id="NEX64770.1"/>
    </source>
</evidence>
<proteinExistence type="predicted"/>
<protein>
    <submittedName>
        <fullName evidence="1">Uncharacterized protein</fullName>
    </submittedName>
</protein>
<comment type="caution">
    <text evidence="1">The sequence shown here is derived from an EMBL/GenBank/DDBJ whole genome shotgun (WGS) entry which is preliminary data.</text>
</comment>
<sequence length="99" mass="10246">MTMTSLAIKDIATATDLDSADMTTVRGGTCSYPMPSLPSCYGMPSLSAKSSDFNFNATQSLGQSQNTEVNNGNNVAFACGITSNVNPTQCGSNNISIGH</sequence>
<reference evidence="1 3" key="1">
    <citation type="submission" date="2020-02" db="EMBL/GenBank/DDBJ databases">
        <authorList>
            <person name="Kim M.K."/>
        </authorList>
    </citation>
    <scope>NUCLEOTIDE SEQUENCE [LARGE SCALE GENOMIC DNA]</scope>
    <source>
        <strain evidence="1 3">17J57-3</strain>
    </source>
</reference>
<dbReference type="AlphaFoldDB" id="A0A6B3SZD5"/>
<accession>A0A6B3SZD5</accession>
<evidence type="ECO:0000313" key="3">
    <source>
        <dbReference type="Proteomes" id="UP000482155"/>
    </source>
</evidence>
<dbReference type="EMBL" id="JAAIVB010000084">
    <property type="protein sequence ID" value="NEX64612.1"/>
    <property type="molecule type" value="Genomic_DNA"/>
</dbReference>
<gene>
    <name evidence="1" type="ORF">G3574_26340</name>
    <name evidence="2" type="ORF">G3574_27130</name>
</gene>
<name>A0A6B3SZD5_9BURK</name>
<organism evidence="1 3">
    <name type="scientific">Noviherbaspirillum galbum</name>
    <dbReference type="NCBI Taxonomy" id="2709383"/>
    <lineage>
        <taxon>Bacteria</taxon>
        <taxon>Pseudomonadati</taxon>
        <taxon>Pseudomonadota</taxon>
        <taxon>Betaproteobacteria</taxon>
        <taxon>Burkholderiales</taxon>
        <taxon>Oxalobacteraceae</taxon>
        <taxon>Noviherbaspirillum</taxon>
    </lineage>
</organism>
<keyword evidence="3" id="KW-1185">Reference proteome</keyword>
<evidence type="ECO:0000313" key="1">
    <source>
        <dbReference type="EMBL" id="NEX64612.1"/>
    </source>
</evidence>